<feature type="domain" description="Zn(2)-C6 fungal-type" evidence="8">
    <location>
        <begin position="22"/>
        <end position="52"/>
    </location>
</feature>
<dbReference type="PANTHER" id="PTHR46910">
    <property type="entry name" value="TRANSCRIPTION FACTOR PDR1"/>
    <property type="match status" value="1"/>
</dbReference>
<evidence type="ECO:0000256" key="7">
    <source>
        <dbReference type="SAM" id="MobiDB-lite"/>
    </source>
</evidence>
<name>A0AB34FEC1_9HYPO</name>
<reference evidence="9" key="1">
    <citation type="submission" date="2023-01" db="EMBL/GenBank/DDBJ databases">
        <title>The growth and conidiation of Purpureocillium lavendulum are regulated by nitrogen source and histone H3K14 acetylation.</title>
        <authorList>
            <person name="Tang P."/>
            <person name="Han J."/>
            <person name="Zhang C."/>
            <person name="Tang P."/>
            <person name="Qi F."/>
            <person name="Zhang K."/>
            <person name="Liang L."/>
        </authorList>
    </citation>
    <scope>NUCLEOTIDE SEQUENCE</scope>
    <source>
        <strain evidence="9">YMF1.00683</strain>
    </source>
</reference>
<feature type="region of interest" description="Disordered" evidence="7">
    <location>
        <begin position="119"/>
        <end position="142"/>
    </location>
</feature>
<feature type="compositionally biased region" description="Polar residues" evidence="7">
    <location>
        <begin position="123"/>
        <end position="142"/>
    </location>
</feature>
<dbReference type="Pfam" id="PF00172">
    <property type="entry name" value="Zn_clus"/>
    <property type="match status" value="1"/>
</dbReference>
<dbReference type="GO" id="GO:0000981">
    <property type="term" value="F:DNA-binding transcription factor activity, RNA polymerase II-specific"/>
    <property type="evidence" value="ECO:0007669"/>
    <property type="project" value="InterPro"/>
</dbReference>
<dbReference type="InterPro" id="IPR036864">
    <property type="entry name" value="Zn2-C6_fun-type_DNA-bd_sf"/>
</dbReference>
<evidence type="ECO:0000256" key="5">
    <source>
        <dbReference type="ARBA" id="ARBA00023163"/>
    </source>
</evidence>
<evidence type="ECO:0000256" key="3">
    <source>
        <dbReference type="ARBA" id="ARBA00023015"/>
    </source>
</evidence>
<keyword evidence="5" id="KW-0804">Transcription</keyword>
<evidence type="ECO:0000313" key="9">
    <source>
        <dbReference type="EMBL" id="KAJ6437292.1"/>
    </source>
</evidence>
<dbReference type="GO" id="GO:0005634">
    <property type="term" value="C:nucleus"/>
    <property type="evidence" value="ECO:0007669"/>
    <property type="project" value="UniProtKB-SubCell"/>
</dbReference>
<keyword evidence="3" id="KW-0805">Transcription regulation</keyword>
<dbReference type="GO" id="GO:0006351">
    <property type="term" value="P:DNA-templated transcription"/>
    <property type="evidence" value="ECO:0007669"/>
    <property type="project" value="InterPro"/>
</dbReference>
<keyword evidence="6" id="KW-0539">Nucleus</keyword>
<dbReference type="InterPro" id="IPR001138">
    <property type="entry name" value="Zn2Cys6_DnaBD"/>
</dbReference>
<sequence>MSVLMSGSPEGHASSRASRRKACDLCFKKKIKCDMVQPVCSNCVLYKTECRTSIIRRKGPPPKAKAQPPAALPEQPPSETSSAPDSTEDRLSRIERQLQQIIDITKSRADTQFSPLIVDDDSASASNATPEGAGSTNDRSNAAETTSSVQCYCPADEFPLPPIDEVVPIVNHYFSIFNLVVPLFEQKAFMELLSNFYQGLSRTKAAWAAIQVVLSLSLRTATPEQLQDSGGPDRFHRANLYLKNAQSVVSDLVTREDDLLGIQVLLGIVMLFQNSSDPKPASVVIGTAMRLAHRLRLHTEEATKHFTAEENLQRSRIFWIAYTFDKDISLRITAPSIQSDADIDVPLPSLTVSDGIGLIWTQDGSAHFNYHRLRVDLAHIEGQIYDQLCSNRASRVPPEERKRRVCRLQIQLNRWYERVPLPFQIEHAASNLAPTELVIVTKMHHAYLLATVMTHGLYSHNAEWLKLISSRNQGAIEDLAQAMDSCATKTPQGPPFPGGWSRCVELSRGCMELFEKSTLTECLVWQCCCPHFSGLIVLLANMLIKPSHEHIALDQHLTTKAIQLFDKLLEFSPSKSIQKIRDVVGRLYERAFEEVGRVAAERAEADANTAFTSPPIDLFSDSAKDDFFMEGIKISKPDFAPAGFDPFSWERMSTADWGWAFDAAQVTPP</sequence>
<organism evidence="9 10">
    <name type="scientific">Purpureocillium lavendulum</name>
    <dbReference type="NCBI Taxonomy" id="1247861"/>
    <lineage>
        <taxon>Eukaryota</taxon>
        <taxon>Fungi</taxon>
        <taxon>Dikarya</taxon>
        <taxon>Ascomycota</taxon>
        <taxon>Pezizomycotina</taxon>
        <taxon>Sordariomycetes</taxon>
        <taxon>Hypocreomycetidae</taxon>
        <taxon>Hypocreales</taxon>
        <taxon>Ophiocordycipitaceae</taxon>
        <taxon>Purpureocillium</taxon>
    </lineage>
</organism>
<feature type="region of interest" description="Disordered" evidence="7">
    <location>
        <begin position="56"/>
        <end position="90"/>
    </location>
</feature>
<dbReference type="PROSITE" id="PS50048">
    <property type="entry name" value="ZN2_CY6_FUNGAL_2"/>
    <property type="match status" value="1"/>
</dbReference>
<comment type="caution">
    <text evidence="9">The sequence shown here is derived from an EMBL/GenBank/DDBJ whole genome shotgun (WGS) entry which is preliminary data.</text>
</comment>
<dbReference type="AlphaFoldDB" id="A0AB34FEC1"/>
<dbReference type="Proteomes" id="UP001163105">
    <property type="component" value="Unassembled WGS sequence"/>
</dbReference>
<evidence type="ECO:0000256" key="1">
    <source>
        <dbReference type="ARBA" id="ARBA00004123"/>
    </source>
</evidence>
<dbReference type="CDD" id="cd12148">
    <property type="entry name" value="fungal_TF_MHR"/>
    <property type="match status" value="1"/>
</dbReference>
<proteinExistence type="predicted"/>
<dbReference type="CDD" id="cd00067">
    <property type="entry name" value="GAL4"/>
    <property type="match status" value="1"/>
</dbReference>
<comment type="subcellular location">
    <subcellularLocation>
        <location evidence="1">Nucleus</location>
    </subcellularLocation>
</comment>
<dbReference type="GO" id="GO:0008270">
    <property type="term" value="F:zinc ion binding"/>
    <property type="evidence" value="ECO:0007669"/>
    <property type="project" value="InterPro"/>
</dbReference>
<keyword evidence="10" id="KW-1185">Reference proteome</keyword>
<dbReference type="Pfam" id="PF04082">
    <property type="entry name" value="Fungal_trans"/>
    <property type="match status" value="1"/>
</dbReference>
<protein>
    <recommendedName>
        <fullName evidence="8">Zn(2)-C6 fungal-type domain-containing protein</fullName>
    </recommendedName>
</protein>
<evidence type="ECO:0000256" key="2">
    <source>
        <dbReference type="ARBA" id="ARBA00022723"/>
    </source>
</evidence>
<gene>
    <name evidence="9" type="ORF">O9K51_10266</name>
</gene>
<dbReference type="EMBL" id="JAQHRD010000013">
    <property type="protein sequence ID" value="KAJ6437292.1"/>
    <property type="molecule type" value="Genomic_DNA"/>
</dbReference>
<dbReference type="SMART" id="SM00066">
    <property type="entry name" value="GAL4"/>
    <property type="match status" value="1"/>
</dbReference>
<dbReference type="Gene3D" id="4.10.240.10">
    <property type="entry name" value="Zn(2)-C6 fungal-type DNA-binding domain"/>
    <property type="match status" value="1"/>
</dbReference>
<accession>A0AB34FEC1</accession>
<evidence type="ECO:0000259" key="8">
    <source>
        <dbReference type="PROSITE" id="PS50048"/>
    </source>
</evidence>
<evidence type="ECO:0000256" key="6">
    <source>
        <dbReference type="ARBA" id="ARBA00023242"/>
    </source>
</evidence>
<dbReference type="InterPro" id="IPR007219">
    <property type="entry name" value="XnlR_reg_dom"/>
</dbReference>
<dbReference type="GO" id="GO:0003677">
    <property type="term" value="F:DNA binding"/>
    <property type="evidence" value="ECO:0007669"/>
    <property type="project" value="UniProtKB-KW"/>
</dbReference>
<dbReference type="InterPro" id="IPR050987">
    <property type="entry name" value="AtrR-like"/>
</dbReference>
<dbReference type="SUPFAM" id="SSF57701">
    <property type="entry name" value="Zn2/Cys6 DNA-binding domain"/>
    <property type="match status" value="1"/>
</dbReference>
<evidence type="ECO:0000313" key="10">
    <source>
        <dbReference type="Proteomes" id="UP001163105"/>
    </source>
</evidence>
<dbReference type="SMART" id="SM00906">
    <property type="entry name" value="Fungal_trans"/>
    <property type="match status" value="1"/>
</dbReference>
<dbReference type="PANTHER" id="PTHR46910:SF37">
    <property type="entry name" value="ZN(II)2CYS6 TRANSCRIPTION FACTOR (EUROFUNG)"/>
    <property type="match status" value="1"/>
</dbReference>
<evidence type="ECO:0000256" key="4">
    <source>
        <dbReference type="ARBA" id="ARBA00023125"/>
    </source>
</evidence>
<keyword evidence="2" id="KW-0479">Metal-binding</keyword>
<keyword evidence="4" id="KW-0238">DNA-binding</keyword>